<sequence>MLNHLKSHVVAYSLAAVVALFFAGQAVLWSSQHETNLIQPQSVEAAVDPASAEKFAKLDQENQQLQEQNGQLHTQNNQLNTQNNQLYAQNDQLQEQNGQLRQQNSQLNRQIKQLQEVIKEKDALAATQTRELGLRHQQLANYEQALEAMKAQTPMIEQAVRKQTKTDAGLVKLARETLGVEVEVRECR</sequence>
<feature type="coiled-coil region" evidence="1">
    <location>
        <begin position="55"/>
        <end position="131"/>
    </location>
</feature>
<evidence type="ECO:0000256" key="1">
    <source>
        <dbReference type="SAM" id="Coils"/>
    </source>
</evidence>
<feature type="transmembrane region" description="Helical" evidence="2">
    <location>
        <begin position="9"/>
        <end position="29"/>
    </location>
</feature>
<protein>
    <submittedName>
        <fullName evidence="3">Uncharacterized protein</fullName>
    </submittedName>
</protein>
<dbReference type="Gene3D" id="1.20.5.1000">
    <property type="entry name" value="arf6 gtpase in complex with a specific effector, jip4"/>
    <property type="match status" value="1"/>
</dbReference>
<keyword evidence="2" id="KW-0812">Transmembrane</keyword>
<reference evidence="3 4" key="1">
    <citation type="journal article" date="2020" name="ISME J.">
        <title>Enrichment and physiological characterization of a novel comammox Nitrospira indicates ammonium inhibition of complete nitrification.</title>
        <authorList>
            <person name="Sakoula D."/>
            <person name="Koch H."/>
            <person name="Frank J."/>
            <person name="Jetten M.S.M."/>
            <person name="van Kessel M.A.H.J."/>
            <person name="Lucker S."/>
        </authorList>
    </citation>
    <scope>NUCLEOTIDE SEQUENCE [LARGE SCALE GENOMIC DNA]</scope>
    <source>
        <strain evidence="3">Comreactor17</strain>
    </source>
</reference>
<proteinExistence type="predicted"/>
<keyword evidence="1" id="KW-0175">Coiled coil</keyword>
<gene>
    <name evidence="3" type="ORF">Nkreftii_003588</name>
</gene>
<dbReference type="AlphaFoldDB" id="A0A7S8FHA7"/>
<dbReference type="KEGG" id="nkf:Nkreftii_003588"/>
<evidence type="ECO:0000313" key="3">
    <source>
        <dbReference type="EMBL" id="QPD05814.1"/>
    </source>
</evidence>
<organism evidence="3 4">
    <name type="scientific">Candidatus Nitrospira kreftii</name>
    <dbReference type="NCBI Taxonomy" id="2652173"/>
    <lineage>
        <taxon>Bacteria</taxon>
        <taxon>Pseudomonadati</taxon>
        <taxon>Nitrospirota</taxon>
        <taxon>Nitrospiria</taxon>
        <taxon>Nitrospirales</taxon>
        <taxon>Nitrospiraceae</taxon>
        <taxon>Nitrospira</taxon>
    </lineage>
</organism>
<dbReference type="SUPFAM" id="SSF90257">
    <property type="entry name" value="Myosin rod fragments"/>
    <property type="match status" value="1"/>
</dbReference>
<dbReference type="EMBL" id="CP047423">
    <property type="protein sequence ID" value="QPD05814.1"/>
    <property type="molecule type" value="Genomic_DNA"/>
</dbReference>
<dbReference type="Proteomes" id="UP000593737">
    <property type="component" value="Chromosome"/>
</dbReference>
<evidence type="ECO:0000313" key="4">
    <source>
        <dbReference type="Proteomes" id="UP000593737"/>
    </source>
</evidence>
<evidence type="ECO:0000256" key="2">
    <source>
        <dbReference type="SAM" id="Phobius"/>
    </source>
</evidence>
<name>A0A7S8FHA7_9BACT</name>
<keyword evidence="2" id="KW-1133">Transmembrane helix</keyword>
<accession>A0A7S8FHA7</accession>
<keyword evidence="2" id="KW-0472">Membrane</keyword>